<dbReference type="Proteomes" id="UP000224567">
    <property type="component" value="Unassembled WGS sequence"/>
</dbReference>
<evidence type="ECO:0000313" key="1">
    <source>
        <dbReference type="EMBL" id="PHT45348.1"/>
    </source>
</evidence>
<gene>
    <name evidence="1" type="ORF">CQW23_14506</name>
</gene>
<sequence>MSRYRFQLEVIQGELPHYYIYRGLHALRVYKMVSAIGFVAEMSAIGFGLSKDEFTSLIQQGSYLLALTGSDLRRYGKEGTIFSGYHILD</sequence>
<reference evidence="1 2" key="1">
    <citation type="journal article" date="2017" name="Genome Biol.">
        <title>New reference genome sequences of hot pepper reveal the massive evolution of plant disease-resistance genes by retroduplication.</title>
        <authorList>
            <person name="Kim S."/>
            <person name="Park J."/>
            <person name="Yeom S.I."/>
            <person name="Kim Y.M."/>
            <person name="Seo E."/>
            <person name="Kim K.T."/>
            <person name="Kim M.S."/>
            <person name="Lee J.M."/>
            <person name="Cheong K."/>
            <person name="Shin H.S."/>
            <person name="Kim S.B."/>
            <person name="Han K."/>
            <person name="Lee J."/>
            <person name="Park M."/>
            <person name="Lee H.A."/>
            <person name="Lee H.Y."/>
            <person name="Lee Y."/>
            <person name="Oh S."/>
            <person name="Lee J.H."/>
            <person name="Choi E."/>
            <person name="Choi E."/>
            <person name="Lee S.E."/>
            <person name="Jeon J."/>
            <person name="Kim H."/>
            <person name="Choi G."/>
            <person name="Song H."/>
            <person name="Lee J."/>
            <person name="Lee S.C."/>
            <person name="Kwon J.K."/>
            <person name="Lee H.Y."/>
            <person name="Koo N."/>
            <person name="Hong Y."/>
            <person name="Kim R.W."/>
            <person name="Kang W.H."/>
            <person name="Huh J.H."/>
            <person name="Kang B.C."/>
            <person name="Yang T.J."/>
            <person name="Lee Y.H."/>
            <person name="Bennetzen J.L."/>
            <person name="Choi D."/>
        </authorList>
    </citation>
    <scope>NUCLEOTIDE SEQUENCE [LARGE SCALE GENOMIC DNA]</scope>
    <source>
        <strain evidence="2">cv. PBC81</strain>
    </source>
</reference>
<name>A0A2G2WJC5_CAPBA</name>
<keyword evidence="2" id="KW-1185">Reference proteome</keyword>
<evidence type="ECO:0000313" key="2">
    <source>
        <dbReference type="Proteomes" id="UP000224567"/>
    </source>
</evidence>
<proteinExistence type="predicted"/>
<dbReference type="AlphaFoldDB" id="A0A2G2WJC5"/>
<dbReference type="OrthoDB" id="10248513at2759"/>
<reference evidence="2" key="2">
    <citation type="journal article" date="2017" name="J. Anim. Genet.">
        <title>Multiple reference genome sequences of hot pepper reveal the massive evolution of plant disease resistance genes by retroduplication.</title>
        <authorList>
            <person name="Kim S."/>
            <person name="Park J."/>
            <person name="Yeom S.-I."/>
            <person name="Kim Y.-M."/>
            <person name="Seo E."/>
            <person name="Kim K.-T."/>
            <person name="Kim M.-S."/>
            <person name="Lee J.M."/>
            <person name="Cheong K."/>
            <person name="Shin H.-S."/>
            <person name="Kim S.-B."/>
            <person name="Han K."/>
            <person name="Lee J."/>
            <person name="Park M."/>
            <person name="Lee H.-A."/>
            <person name="Lee H.-Y."/>
            <person name="Lee Y."/>
            <person name="Oh S."/>
            <person name="Lee J.H."/>
            <person name="Choi E."/>
            <person name="Choi E."/>
            <person name="Lee S.E."/>
            <person name="Jeon J."/>
            <person name="Kim H."/>
            <person name="Choi G."/>
            <person name="Song H."/>
            <person name="Lee J."/>
            <person name="Lee S.-C."/>
            <person name="Kwon J.-K."/>
            <person name="Lee H.-Y."/>
            <person name="Koo N."/>
            <person name="Hong Y."/>
            <person name="Kim R.W."/>
            <person name="Kang W.-H."/>
            <person name="Huh J.H."/>
            <person name="Kang B.-C."/>
            <person name="Yang T.-J."/>
            <person name="Lee Y.-H."/>
            <person name="Bennetzen J.L."/>
            <person name="Choi D."/>
        </authorList>
    </citation>
    <scope>NUCLEOTIDE SEQUENCE [LARGE SCALE GENOMIC DNA]</scope>
    <source>
        <strain evidence="2">cv. PBC81</strain>
    </source>
</reference>
<dbReference type="EMBL" id="MLFT02000006">
    <property type="protein sequence ID" value="PHT45348.1"/>
    <property type="molecule type" value="Genomic_DNA"/>
</dbReference>
<protein>
    <submittedName>
        <fullName evidence="1">Uncharacterized protein</fullName>
    </submittedName>
</protein>
<organism evidence="1 2">
    <name type="scientific">Capsicum baccatum</name>
    <name type="common">Peruvian pepper</name>
    <dbReference type="NCBI Taxonomy" id="33114"/>
    <lineage>
        <taxon>Eukaryota</taxon>
        <taxon>Viridiplantae</taxon>
        <taxon>Streptophyta</taxon>
        <taxon>Embryophyta</taxon>
        <taxon>Tracheophyta</taxon>
        <taxon>Spermatophyta</taxon>
        <taxon>Magnoliopsida</taxon>
        <taxon>eudicotyledons</taxon>
        <taxon>Gunneridae</taxon>
        <taxon>Pentapetalae</taxon>
        <taxon>asterids</taxon>
        <taxon>lamiids</taxon>
        <taxon>Solanales</taxon>
        <taxon>Solanaceae</taxon>
        <taxon>Solanoideae</taxon>
        <taxon>Capsiceae</taxon>
        <taxon>Capsicum</taxon>
    </lineage>
</organism>
<comment type="caution">
    <text evidence="1">The sequence shown here is derived from an EMBL/GenBank/DDBJ whole genome shotgun (WGS) entry which is preliminary data.</text>
</comment>
<accession>A0A2G2WJC5</accession>